<name>A0A9P4GQR9_9PLEO</name>
<comment type="caution">
    <text evidence="1">The sequence shown here is derived from an EMBL/GenBank/DDBJ whole genome shotgun (WGS) entry which is preliminary data.</text>
</comment>
<gene>
    <name evidence="1" type="ORF">K460DRAFT_23485</name>
</gene>
<sequence>MAQWLFRPSLRSTALQSLARTRGLPDAGASLPFVRSVFLDEATSQPFTKGVNRDWMLQEDLEDGRYEHNPCSPDADMQMPS</sequence>
<organism evidence="1 2">
    <name type="scientific">Cucurbitaria berberidis CBS 394.84</name>
    <dbReference type="NCBI Taxonomy" id="1168544"/>
    <lineage>
        <taxon>Eukaryota</taxon>
        <taxon>Fungi</taxon>
        <taxon>Dikarya</taxon>
        <taxon>Ascomycota</taxon>
        <taxon>Pezizomycotina</taxon>
        <taxon>Dothideomycetes</taxon>
        <taxon>Pleosporomycetidae</taxon>
        <taxon>Pleosporales</taxon>
        <taxon>Pleosporineae</taxon>
        <taxon>Cucurbitariaceae</taxon>
        <taxon>Cucurbitaria</taxon>
    </lineage>
</organism>
<protein>
    <submittedName>
        <fullName evidence="1">Uncharacterized protein</fullName>
    </submittedName>
</protein>
<evidence type="ECO:0000313" key="1">
    <source>
        <dbReference type="EMBL" id="KAF1850888.1"/>
    </source>
</evidence>
<proteinExistence type="predicted"/>
<dbReference type="EMBL" id="ML976614">
    <property type="protein sequence ID" value="KAF1850888.1"/>
    <property type="molecule type" value="Genomic_DNA"/>
</dbReference>
<reference evidence="1" key="1">
    <citation type="submission" date="2020-01" db="EMBL/GenBank/DDBJ databases">
        <authorList>
            <consortium name="DOE Joint Genome Institute"/>
            <person name="Haridas S."/>
            <person name="Albert R."/>
            <person name="Binder M."/>
            <person name="Bloem J."/>
            <person name="Labutti K."/>
            <person name="Salamov A."/>
            <person name="Andreopoulos B."/>
            <person name="Baker S.E."/>
            <person name="Barry K."/>
            <person name="Bills G."/>
            <person name="Bluhm B.H."/>
            <person name="Cannon C."/>
            <person name="Castanera R."/>
            <person name="Culley D.E."/>
            <person name="Daum C."/>
            <person name="Ezra D."/>
            <person name="Gonzalez J.B."/>
            <person name="Henrissat B."/>
            <person name="Kuo A."/>
            <person name="Liang C."/>
            <person name="Lipzen A."/>
            <person name="Lutzoni F."/>
            <person name="Magnuson J."/>
            <person name="Mondo S."/>
            <person name="Nolan M."/>
            <person name="Ohm R."/>
            <person name="Pangilinan J."/>
            <person name="Park H.-J."/>
            <person name="Ramirez L."/>
            <person name="Alfaro M."/>
            <person name="Sun H."/>
            <person name="Tritt A."/>
            <person name="Yoshinaga Y."/>
            <person name="Zwiers L.-H."/>
            <person name="Turgeon B.G."/>
            <person name="Goodwin S.B."/>
            <person name="Spatafora J.W."/>
            <person name="Crous P.W."/>
            <person name="Grigoriev I.V."/>
        </authorList>
    </citation>
    <scope>NUCLEOTIDE SEQUENCE</scope>
    <source>
        <strain evidence="1">CBS 394.84</strain>
    </source>
</reference>
<dbReference type="RefSeq" id="XP_040793451.1">
    <property type="nucleotide sequence ID" value="XM_040927294.1"/>
</dbReference>
<keyword evidence="2" id="KW-1185">Reference proteome</keyword>
<dbReference type="Proteomes" id="UP000800039">
    <property type="component" value="Unassembled WGS sequence"/>
</dbReference>
<accession>A0A9P4GQR9</accession>
<dbReference type="AlphaFoldDB" id="A0A9P4GQR9"/>
<dbReference type="GeneID" id="63844547"/>
<evidence type="ECO:0000313" key="2">
    <source>
        <dbReference type="Proteomes" id="UP000800039"/>
    </source>
</evidence>